<accession>A0A8K0J8M1</accession>
<sequence length="217" mass="23832">MDATTGSWLLGQIEEATLEEILAQLRSSINPPCRLKQTHIAALDALAATHLRETQSPTVSLCGRPLPLLYKIVSTLVSPPHAKAVFVVDLDGRFDVSCLDCEGGDLAHVYVQRPSRGSPEQLRRVVAGAEHFMLYHEDARRSRDREWWGTVVVGGLAAGDVTAGWKGWLRIERSSVPGFAAGVGVDEVWRQREARERAVEATGWVASSQWGGFEFTV</sequence>
<evidence type="ECO:0000313" key="2">
    <source>
        <dbReference type="Proteomes" id="UP000811619"/>
    </source>
</evidence>
<dbReference type="OrthoDB" id="3596146at2759"/>
<proteinExistence type="predicted"/>
<dbReference type="Proteomes" id="UP000811619">
    <property type="component" value="Unassembled WGS sequence"/>
</dbReference>
<dbReference type="AlphaFoldDB" id="A0A8K0J8M1"/>
<name>A0A8K0J8M1_9HYPO</name>
<gene>
    <name evidence="1" type="ORF">E4U42_006263</name>
</gene>
<protein>
    <submittedName>
        <fullName evidence="1">Uncharacterized protein</fullName>
    </submittedName>
</protein>
<dbReference type="EMBL" id="SRPY01000623">
    <property type="protein sequence ID" value="KAG5920232.1"/>
    <property type="molecule type" value="Genomic_DNA"/>
</dbReference>
<reference evidence="1" key="1">
    <citation type="journal article" date="2020" name="bioRxiv">
        <title>Whole genome comparisons of ergot fungi reveals the divergence and evolution of species within the genus Claviceps are the result of varying mechanisms driving genome evolution and host range expansion.</title>
        <authorList>
            <person name="Wyka S.A."/>
            <person name="Mondo S.J."/>
            <person name="Liu M."/>
            <person name="Dettman J."/>
            <person name="Nalam V."/>
            <person name="Broders K.D."/>
        </authorList>
    </citation>
    <scope>NUCLEOTIDE SEQUENCE</scope>
    <source>
        <strain evidence="1">CCC 489</strain>
    </source>
</reference>
<organism evidence="1 2">
    <name type="scientific">Claviceps africana</name>
    <dbReference type="NCBI Taxonomy" id="83212"/>
    <lineage>
        <taxon>Eukaryota</taxon>
        <taxon>Fungi</taxon>
        <taxon>Dikarya</taxon>
        <taxon>Ascomycota</taxon>
        <taxon>Pezizomycotina</taxon>
        <taxon>Sordariomycetes</taxon>
        <taxon>Hypocreomycetidae</taxon>
        <taxon>Hypocreales</taxon>
        <taxon>Clavicipitaceae</taxon>
        <taxon>Claviceps</taxon>
    </lineage>
</organism>
<comment type="caution">
    <text evidence="1">The sequence shown here is derived from an EMBL/GenBank/DDBJ whole genome shotgun (WGS) entry which is preliminary data.</text>
</comment>
<evidence type="ECO:0000313" key="1">
    <source>
        <dbReference type="EMBL" id="KAG5920232.1"/>
    </source>
</evidence>
<keyword evidence="2" id="KW-1185">Reference proteome</keyword>